<dbReference type="SUPFAM" id="SSF109854">
    <property type="entry name" value="DinB/YfiT-like putative metalloenzymes"/>
    <property type="match status" value="1"/>
</dbReference>
<dbReference type="InterPro" id="IPR034660">
    <property type="entry name" value="DinB/YfiT-like"/>
</dbReference>
<name>A0ABS5TMH5_9ACTN</name>
<keyword evidence="2" id="KW-1185">Reference proteome</keyword>
<dbReference type="InterPro" id="IPR007061">
    <property type="entry name" value="MST-like"/>
</dbReference>
<evidence type="ECO:0000313" key="2">
    <source>
        <dbReference type="Proteomes" id="UP001197247"/>
    </source>
</evidence>
<comment type="caution">
    <text evidence="1">The sequence shown here is derived from an EMBL/GenBank/DDBJ whole genome shotgun (WGS) entry which is preliminary data.</text>
</comment>
<accession>A0ABS5TMH5</accession>
<organism evidence="1 2">
    <name type="scientific">Kineosporia corallincola</name>
    <dbReference type="NCBI Taxonomy" id="2835133"/>
    <lineage>
        <taxon>Bacteria</taxon>
        <taxon>Bacillati</taxon>
        <taxon>Actinomycetota</taxon>
        <taxon>Actinomycetes</taxon>
        <taxon>Kineosporiales</taxon>
        <taxon>Kineosporiaceae</taxon>
        <taxon>Kineosporia</taxon>
    </lineage>
</organism>
<dbReference type="NCBIfam" id="NF047843">
    <property type="entry name" value="MST_Rv0443"/>
    <property type="match status" value="1"/>
</dbReference>
<evidence type="ECO:0000313" key="1">
    <source>
        <dbReference type="EMBL" id="MBT0772296.1"/>
    </source>
</evidence>
<gene>
    <name evidence="1" type="ORF">KIH74_25350</name>
</gene>
<dbReference type="Pfam" id="PF04978">
    <property type="entry name" value="MST"/>
    <property type="match status" value="1"/>
</dbReference>
<dbReference type="Gene3D" id="1.20.120.450">
    <property type="entry name" value="dinb family like domain"/>
    <property type="match status" value="1"/>
</dbReference>
<protein>
    <submittedName>
        <fullName evidence="1">DUF664 domain-containing protein</fullName>
    </submittedName>
</protein>
<dbReference type="EMBL" id="JAHBAY010000011">
    <property type="protein sequence ID" value="MBT0772296.1"/>
    <property type="molecule type" value="Genomic_DNA"/>
</dbReference>
<proteinExistence type="predicted"/>
<dbReference type="RefSeq" id="WP_214158718.1">
    <property type="nucleotide sequence ID" value="NZ_JAHBAY010000011.1"/>
</dbReference>
<sequence>MNTSELLADAFGRIKELVEQTAEGLTAEQLAYRPAGTGNSIAWLLWHLTRVQDAQVADVAGSQEIWTAQGWAGRFALPFDESEHGYGMSTDDVSKVRVDDPQLLVDYYDAVHSRSLEYVAGLSEADLDRVVDDRWDPPVTLGVRLISIIDDDVQHVGQAAYVRGILP</sequence>
<dbReference type="Proteomes" id="UP001197247">
    <property type="component" value="Unassembled WGS sequence"/>
</dbReference>
<reference evidence="1 2" key="1">
    <citation type="submission" date="2021-05" db="EMBL/GenBank/DDBJ databases">
        <title>Kineosporia and Streptomyces sp. nov. two new marine actinobacteria isolated from Coral.</title>
        <authorList>
            <person name="Buangrab K."/>
            <person name="Sutthacheep M."/>
            <person name="Yeemin T."/>
            <person name="Harunari E."/>
            <person name="Igarashi Y."/>
            <person name="Kanchanasin P."/>
            <person name="Tanasupawat S."/>
            <person name="Phongsopitanun W."/>
        </authorList>
    </citation>
    <scope>NUCLEOTIDE SEQUENCE [LARGE SCALE GENOMIC DNA]</scope>
    <source>
        <strain evidence="1 2">J2-2</strain>
    </source>
</reference>